<protein>
    <submittedName>
        <fullName evidence="1">Uncharacterized protein</fullName>
    </submittedName>
</protein>
<dbReference type="Proteomes" id="UP000250266">
    <property type="component" value="Unassembled WGS sequence"/>
</dbReference>
<dbReference type="AlphaFoldDB" id="A0A8E2JK62"/>
<gene>
    <name evidence="1" type="ORF">K432DRAFT_377442</name>
</gene>
<proteinExistence type="predicted"/>
<evidence type="ECO:0000313" key="2">
    <source>
        <dbReference type="Proteomes" id="UP000250266"/>
    </source>
</evidence>
<keyword evidence="2" id="KW-1185">Reference proteome</keyword>
<organism evidence="1 2">
    <name type="scientific">Lepidopterella palustris CBS 459.81</name>
    <dbReference type="NCBI Taxonomy" id="1314670"/>
    <lineage>
        <taxon>Eukaryota</taxon>
        <taxon>Fungi</taxon>
        <taxon>Dikarya</taxon>
        <taxon>Ascomycota</taxon>
        <taxon>Pezizomycotina</taxon>
        <taxon>Dothideomycetes</taxon>
        <taxon>Pleosporomycetidae</taxon>
        <taxon>Mytilinidiales</taxon>
        <taxon>Argynnaceae</taxon>
        <taxon>Lepidopterella</taxon>
    </lineage>
</organism>
<accession>A0A8E2JK62</accession>
<name>A0A8E2JK62_9PEZI</name>
<sequence>MLAAAARPNLVATLTRVFGSTPLKVRGRCVVQEIQYTNTSEGLGYNIREGRWRGVEDYWAEARCNVEELGKGVDCAKYVRGLEVVRVPEEHSH</sequence>
<dbReference type="EMBL" id="KV744815">
    <property type="protein sequence ID" value="OCK85670.1"/>
    <property type="molecule type" value="Genomic_DNA"/>
</dbReference>
<reference evidence="1 2" key="1">
    <citation type="journal article" date="2016" name="Nat. Commun.">
        <title>Ectomycorrhizal ecology is imprinted in the genome of the dominant symbiotic fungus Cenococcum geophilum.</title>
        <authorList>
            <consortium name="DOE Joint Genome Institute"/>
            <person name="Peter M."/>
            <person name="Kohler A."/>
            <person name="Ohm R.A."/>
            <person name="Kuo A."/>
            <person name="Krutzmann J."/>
            <person name="Morin E."/>
            <person name="Arend M."/>
            <person name="Barry K.W."/>
            <person name="Binder M."/>
            <person name="Choi C."/>
            <person name="Clum A."/>
            <person name="Copeland A."/>
            <person name="Grisel N."/>
            <person name="Haridas S."/>
            <person name="Kipfer T."/>
            <person name="LaButti K."/>
            <person name="Lindquist E."/>
            <person name="Lipzen A."/>
            <person name="Maire R."/>
            <person name="Meier B."/>
            <person name="Mihaltcheva S."/>
            <person name="Molinier V."/>
            <person name="Murat C."/>
            <person name="Poggeler S."/>
            <person name="Quandt C.A."/>
            <person name="Sperisen C."/>
            <person name="Tritt A."/>
            <person name="Tisserant E."/>
            <person name="Crous P.W."/>
            <person name="Henrissat B."/>
            <person name="Nehls U."/>
            <person name="Egli S."/>
            <person name="Spatafora J.W."/>
            <person name="Grigoriev I.V."/>
            <person name="Martin F.M."/>
        </authorList>
    </citation>
    <scope>NUCLEOTIDE SEQUENCE [LARGE SCALE GENOMIC DNA]</scope>
    <source>
        <strain evidence="1 2">CBS 459.81</strain>
    </source>
</reference>
<evidence type="ECO:0000313" key="1">
    <source>
        <dbReference type="EMBL" id="OCK85670.1"/>
    </source>
</evidence>